<dbReference type="CDD" id="cd00310">
    <property type="entry name" value="ATP-synt_Fo_a_6"/>
    <property type="match status" value="1"/>
</dbReference>
<dbReference type="AlphaFoldDB" id="A0A4U1EVS8"/>
<evidence type="ECO:0000256" key="3">
    <source>
        <dbReference type="ARBA" id="ARBA00010581"/>
    </source>
</evidence>
<dbReference type="NCBIfam" id="TIGR01131">
    <property type="entry name" value="ATP_synt_6_or_A"/>
    <property type="match status" value="1"/>
</dbReference>
<evidence type="ECO:0000256" key="12">
    <source>
        <dbReference type="ARBA" id="ARBA00023128"/>
    </source>
</evidence>
<comment type="subcellular location">
    <subcellularLocation>
        <location evidence="1">Mitochondrion inner membrane</location>
        <topology evidence="1">Multi-pass membrane protein</topology>
    </subcellularLocation>
</comment>
<comment type="catalytic activity">
    <reaction evidence="16">
        <text>4 Fe(II)-[cytochrome c] + O2 + 8 H(+)(in) = 4 Fe(III)-[cytochrome c] + 2 H2O + 4 H(+)(out)</text>
        <dbReference type="Rhea" id="RHEA:11436"/>
        <dbReference type="Rhea" id="RHEA-COMP:10350"/>
        <dbReference type="Rhea" id="RHEA-COMP:14399"/>
        <dbReference type="ChEBI" id="CHEBI:15377"/>
        <dbReference type="ChEBI" id="CHEBI:15378"/>
        <dbReference type="ChEBI" id="CHEBI:15379"/>
        <dbReference type="ChEBI" id="CHEBI:29033"/>
        <dbReference type="ChEBI" id="CHEBI:29034"/>
        <dbReference type="EC" id="7.1.1.9"/>
    </reaction>
    <physiologicalReaction direction="left-to-right" evidence="16">
        <dbReference type="Rhea" id="RHEA:11437"/>
    </physiologicalReaction>
</comment>
<comment type="subunit">
    <text evidence="17">Component of the ATP synthase complex composed at least of ATP5F1A/subunit alpha, ATP5F1B/subunit beta, ATP5MC1/subunit c (homooctomer), MT-ATP6/subunit a, MT-ATP8/subunit 8, ATP5ME/subunit e, ATP5MF/subunit f, ATP5MG/subunit g, ATP5MK/subunit k, ATP5MJ/subunit j, ATP5F1C/subunit gamma, ATP5F1D/subunit delta, ATP5F1E/subunit epsilon, ATP5PF/subunit F6, ATP5PB/subunit b, ATP5PD/subunit d, ATP5PO/subunit OSCP. ATP synthase complex consists of a soluble F(1) head domain (subunits alpha(3) and beta(3)) - the catalytic core - and a membrane F(0) domain - the membrane proton channel (subunits c, a, 8, e, f, g, k and j). These two domains are linked by a central stalk (subunits gamma, delta, and epsilon) rotating inside the F1 region and a stationary peripheral stalk (subunits F6, b, d, and OSCP). Interacts with DNAJC30; interaction is direct.</text>
</comment>
<comment type="function">
    <text evidence="18">Component of the cytochrome c oxidase, the last enzyme in the mitochondrial electron transport chain which drives oxidative phosphorylation. The respiratory chain contains 3 multisubunit complexes succinate dehydrogenase (complex II, CII), ubiquinol-cytochrome c oxidoreductase (cytochrome b-c1 complex, complex III, CIII) and cytochrome c oxidase (complex IV, CIV), that cooperate to transfer electrons derived from NADH and succinate to molecular oxygen, creating an electrochemical gradient over the inner membrane that drives transmembrane transport and the ATP synthase. Cytochrome c oxidase is the component of the respiratory chain that catalyzes the reduction of oxygen to water. Electrons originating from reduced cytochrome c in the intermembrane space (IMS) are transferred via the dinuclear copper A center (CU(A)) of subunit 2 and heme A of subunit 1 to the active site in subunit 1, a binuclear center (BNC) formed by heme A3 and copper B (CU(B)). The BNC reduces molecular oxygen to 2 water molecules using 4 electrons from cytochrome c in the IMS and 4 protons from the mitochondrial matrix.</text>
</comment>
<evidence type="ECO:0000259" key="20">
    <source>
        <dbReference type="PROSITE" id="PS50253"/>
    </source>
</evidence>
<protein>
    <recommendedName>
        <fullName evidence="18">Cytochrome c oxidase subunit 3</fullName>
    </recommendedName>
</protein>
<evidence type="ECO:0000256" key="4">
    <source>
        <dbReference type="ARBA" id="ARBA00022448"/>
    </source>
</evidence>
<dbReference type="PROSITE" id="PS50253">
    <property type="entry name" value="COX3"/>
    <property type="match status" value="1"/>
</dbReference>
<evidence type="ECO:0000256" key="1">
    <source>
        <dbReference type="ARBA" id="ARBA00004448"/>
    </source>
</evidence>
<accession>A0A4U1EVS8</accession>
<evidence type="ECO:0000256" key="13">
    <source>
        <dbReference type="ARBA" id="ARBA00023136"/>
    </source>
</evidence>
<dbReference type="PROSITE" id="PS00449">
    <property type="entry name" value="ATPASE_A"/>
    <property type="match status" value="1"/>
</dbReference>
<keyword evidence="14" id="KW-0066">ATP synthesis</keyword>
<feature type="transmembrane region" description="Helical" evidence="19">
    <location>
        <begin position="243"/>
        <end position="265"/>
    </location>
</feature>
<dbReference type="InterPro" id="IPR000568">
    <property type="entry name" value="ATP_synth_F0_asu"/>
</dbReference>
<sequence>FRNKTKISLAHLLPLGTPTFLIPILVIIETISLFIQPLALAVRLTANITAGHLLLHLIGSATLALVNISLFTALITFTILTLLVILEFAVALIQAYVFTLLPLAPYRSSLSISYNIRPNHMIPFQLNNSTNPKPINKHPNNIPMMTRCYPRKHFPGSPHTNRSKRTSIWYNLIHPIRSIQPLNPLEVLLLNTSVLLASGNLKHTLQALLITIILGLYFTLLQASEYYEAPFTISDGVYGSTFFVATGFHGLHVIIGSTFLIVCFMRQLTFHFTSNHHFGFEAAA</sequence>
<keyword evidence="4" id="KW-0813">Transport</keyword>
<dbReference type="PRINTS" id="PR00123">
    <property type="entry name" value="ATPASEA"/>
</dbReference>
<evidence type="ECO:0000256" key="5">
    <source>
        <dbReference type="ARBA" id="ARBA00022547"/>
    </source>
</evidence>
<dbReference type="InterPro" id="IPR033945">
    <property type="entry name" value="Cyt_c_oxase_su3_dom"/>
</dbReference>
<evidence type="ECO:0000256" key="2">
    <source>
        <dbReference type="ARBA" id="ARBA00006810"/>
    </source>
</evidence>
<dbReference type="Pfam" id="PF00510">
    <property type="entry name" value="COX3"/>
    <property type="match status" value="1"/>
</dbReference>
<dbReference type="PANTHER" id="PTHR11403">
    <property type="entry name" value="CYTOCHROME C OXIDASE SUBUNIT III"/>
    <property type="match status" value="1"/>
</dbReference>
<keyword evidence="6 18" id="KW-0812">Transmembrane</keyword>
<comment type="similarity">
    <text evidence="3 18">Belongs to the cytochrome c oxidase subunit 3 family.</text>
</comment>
<evidence type="ECO:0000256" key="15">
    <source>
        <dbReference type="ARBA" id="ARBA00024169"/>
    </source>
</evidence>
<evidence type="ECO:0000256" key="10">
    <source>
        <dbReference type="ARBA" id="ARBA00022989"/>
    </source>
</evidence>
<dbReference type="GO" id="GO:0004129">
    <property type="term" value="F:cytochrome-c oxidase activity"/>
    <property type="evidence" value="ECO:0007669"/>
    <property type="project" value="UniProtKB-EC"/>
</dbReference>
<dbReference type="InterPro" id="IPR013833">
    <property type="entry name" value="Cyt_c_oxidase_su3_a-hlx"/>
</dbReference>
<keyword evidence="7" id="KW-0375">Hydrogen ion transport</keyword>
<dbReference type="GO" id="GO:0015986">
    <property type="term" value="P:proton motive force-driven ATP synthesis"/>
    <property type="evidence" value="ECO:0007669"/>
    <property type="project" value="InterPro"/>
</dbReference>
<comment type="similarity">
    <text evidence="2">Belongs to the ATPase A chain family.</text>
</comment>
<dbReference type="InterPro" id="IPR035908">
    <property type="entry name" value="F0_ATP_A_sf"/>
</dbReference>
<evidence type="ECO:0000256" key="17">
    <source>
        <dbReference type="ARBA" id="ARBA00063051"/>
    </source>
</evidence>
<evidence type="ECO:0000256" key="11">
    <source>
        <dbReference type="ARBA" id="ARBA00023065"/>
    </source>
</evidence>
<dbReference type="InterPro" id="IPR000298">
    <property type="entry name" value="Cyt_c_oxidase-like_su3"/>
</dbReference>
<dbReference type="Proteomes" id="UP000308365">
    <property type="component" value="Unassembled WGS sequence"/>
</dbReference>
<evidence type="ECO:0000256" key="7">
    <source>
        <dbReference type="ARBA" id="ARBA00022781"/>
    </source>
</evidence>
<dbReference type="InterPro" id="IPR024791">
    <property type="entry name" value="Cyt_c/ubiquinol_Oxase_su3"/>
</dbReference>
<dbReference type="Gene3D" id="1.20.120.80">
    <property type="entry name" value="Cytochrome c oxidase, subunit III, four-helix bundle"/>
    <property type="match status" value="1"/>
</dbReference>
<gene>
    <name evidence="21" type="ORF">EI555_006921</name>
</gene>
<organism evidence="21 22">
    <name type="scientific">Monodon monoceros</name>
    <name type="common">Narwhal</name>
    <name type="synonym">Ceratodon monodon</name>
    <dbReference type="NCBI Taxonomy" id="40151"/>
    <lineage>
        <taxon>Eukaryota</taxon>
        <taxon>Metazoa</taxon>
        <taxon>Chordata</taxon>
        <taxon>Craniata</taxon>
        <taxon>Vertebrata</taxon>
        <taxon>Euteleostomi</taxon>
        <taxon>Mammalia</taxon>
        <taxon>Eutheria</taxon>
        <taxon>Laurasiatheria</taxon>
        <taxon>Artiodactyla</taxon>
        <taxon>Whippomorpha</taxon>
        <taxon>Cetacea</taxon>
        <taxon>Odontoceti</taxon>
        <taxon>Monodontidae</taxon>
        <taxon>Monodon</taxon>
    </lineage>
</organism>
<name>A0A4U1EVS8_MONMO</name>
<feature type="transmembrane region" description="Helical" evidence="19">
    <location>
        <begin position="20"/>
        <end position="41"/>
    </location>
</feature>
<dbReference type="EMBL" id="RWIC01000704">
    <property type="protein sequence ID" value="TKC40792.1"/>
    <property type="molecule type" value="Genomic_DNA"/>
</dbReference>
<keyword evidence="10 19" id="KW-1133">Transmembrane helix</keyword>
<dbReference type="InterPro" id="IPR023011">
    <property type="entry name" value="ATP_synth_F0_asu_AS"/>
</dbReference>
<evidence type="ECO:0000313" key="22">
    <source>
        <dbReference type="Proteomes" id="UP000308365"/>
    </source>
</evidence>
<evidence type="ECO:0000256" key="9">
    <source>
        <dbReference type="ARBA" id="ARBA00022967"/>
    </source>
</evidence>
<evidence type="ECO:0000313" key="21">
    <source>
        <dbReference type="EMBL" id="TKC40792.1"/>
    </source>
</evidence>
<proteinExistence type="inferred from homology"/>
<dbReference type="GO" id="GO:0005743">
    <property type="term" value="C:mitochondrial inner membrane"/>
    <property type="evidence" value="ECO:0007669"/>
    <property type="project" value="UniProtKB-SubCell"/>
</dbReference>
<dbReference type="CDD" id="cd01665">
    <property type="entry name" value="Cyt_c_Oxidase_III"/>
    <property type="match status" value="1"/>
</dbReference>
<reference evidence="22" key="1">
    <citation type="journal article" date="2019" name="IScience">
        <title>Narwhal Genome Reveals Long-Term Low Genetic Diversity despite Current Large Abundance Size.</title>
        <authorList>
            <person name="Westbury M.V."/>
            <person name="Petersen B."/>
            <person name="Garde E."/>
            <person name="Heide-Jorgensen M.P."/>
            <person name="Lorenzen E.D."/>
        </authorList>
    </citation>
    <scope>NUCLEOTIDE SEQUENCE [LARGE SCALE GENOMIC DNA]</scope>
</reference>
<evidence type="ECO:0000256" key="19">
    <source>
        <dbReference type="SAM" id="Phobius"/>
    </source>
</evidence>
<evidence type="ECO:0000256" key="8">
    <source>
        <dbReference type="ARBA" id="ARBA00022792"/>
    </source>
</evidence>
<evidence type="ECO:0000256" key="16">
    <source>
        <dbReference type="ARBA" id="ARBA00049512"/>
    </source>
</evidence>
<keyword evidence="12 18" id="KW-0496">Mitochondrion</keyword>
<feature type="transmembrane region" description="Helical" evidence="19">
    <location>
        <begin position="205"/>
        <end position="223"/>
    </location>
</feature>
<dbReference type="Pfam" id="PF00119">
    <property type="entry name" value="ATP-synt_A"/>
    <property type="match status" value="1"/>
</dbReference>
<feature type="non-terminal residue" evidence="21">
    <location>
        <position position="1"/>
    </location>
</feature>
<keyword evidence="13 19" id="KW-0472">Membrane</keyword>
<feature type="transmembrane region" description="Helical" evidence="19">
    <location>
        <begin position="53"/>
        <end position="77"/>
    </location>
</feature>
<dbReference type="InterPro" id="IPR035973">
    <property type="entry name" value="Cyt_c_oxidase_su3-like_sf"/>
</dbReference>
<feature type="domain" description="Heme-copper oxidase subunit III family profile" evidence="20">
    <location>
        <begin position="1"/>
        <end position="284"/>
    </location>
</feature>
<keyword evidence="8" id="KW-0999">Mitochondrion inner membrane</keyword>
<comment type="catalytic activity">
    <reaction evidence="15">
        <text>H(+)(in) = H(+)(out)</text>
        <dbReference type="Rhea" id="RHEA:34979"/>
        <dbReference type="ChEBI" id="CHEBI:15378"/>
    </reaction>
</comment>
<evidence type="ECO:0000256" key="6">
    <source>
        <dbReference type="ARBA" id="ARBA00022692"/>
    </source>
</evidence>
<evidence type="ECO:0000256" key="14">
    <source>
        <dbReference type="ARBA" id="ARBA00023310"/>
    </source>
</evidence>
<dbReference type="SUPFAM" id="SSF81336">
    <property type="entry name" value="F1F0 ATP synthase subunit A"/>
    <property type="match status" value="1"/>
</dbReference>
<dbReference type="Gene3D" id="1.20.120.220">
    <property type="entry name" value="ATP synthase, F0 complex, subunit A"/>
    <property type="match status" value="1"/>
</dbReference>
<feature type="transmembrane region" description="Helical" evidence="19">
    <location>
        <begin position="83"/>
        <end position="104"/>
    </location>
</feature>
<keyword evidence="5" id="KW-0138">CF(0)</keyword>
<comment type="caution">
    <text evidence="21">The sequence shown here is derived from an EMBL/GenBank/DDBJ whole genome shotgun (WGS) entry which is preliminary data.</text>
</comment>
<dbReference type="GO" id="GO:0006123">
    <property type="term" value="P:mitochondrial electron transport, cytochrome c to oxygen"/>
    <property type="evidence" value="ECO:0007669"/>
    <property type="project" value="TreeGrafter"/>
</dbReference>
<keyword evidence="11" id="KW-0406">Ion transport</keyword>
<dbReference type="PANTHER" id="PTHR11403:SF7">
    <property type="entry name" value="CYTOCHROME C OXIDASE SUBUNIT 3"/>
    <property type="match status" value="1"/>
</dbReference>
<dbReference type="SUPFAM" id="SSF81452">
    <property type="entry name" value="Cytochrome c oxidase subunit III-like"/>
    <property type="match status" value="1"/>
</dbReference>
<keyword evidence="9" id="KW-1278">Translocase</keyword>
<evidence type="ECO:0000256" key="18">
    <source>
        <dbReference type="RuleBase" id="RU003375"/>
    </source>
</evidence>
<dbReference type="GO" id="GO:0045259">
    <property type="term" value="C:proton-transporting ATP synthase complex"/>
    <property type="evidence" value="ECO:0007669"/>
    <property type="project" value="UniProtKB-KW"/>
</dbReference>